<dbReference type="PANTHER" id="PTHR34071:SF2">
    <property type="entry name" value="FLAVIN-NUCLEOTIDE-BINDING PROTEIN"/>
    <property type="match status" value="1"/>
</dbReference>
<evidence type="ECO:0000313" key="1">
    <source>
        <dbReference type="EMBL" id="GAK45864.1"/>
    </source>
</evidence>
<dbReference type="InterPro" id="IPR012349">
    <property type="entry name" value="Split_barrel_FMN-bd"/>
</dbReference>
<dbReference type="PANTHER" id="PTHR34071">
    <property type="entry name" value="5-NITROIMIDAZOLE ANTIBIOTICS RESISTANCE PROTEIN, NIMA-FAMILY-RELATED PROTEIN-RELATED"/>
    <property type="match status" value="1"/>
</dbReference>
<accession>A0A081BCU6</accession>
<dbReference type="InterPro" id="IPR024747">
    <property type="entry name" value="Pyridox_Oxase-rel"/>
</dbReference>
<dbReference type="EMBL" id="BBIO01000012">
    <property type="protein sequence ID" value="GAK45864.1"/>
    <property type="molecule type" value="Genomic_DNA"/>
</dbReference>
<dbReference type="SUPFAM" id="SSF50475">
    <property type="entry name" value="FMN-binding split barrel"/>
    <property type="match status" value="1"/>
</dbReference>
<dbReference type="AlphaFoldDB" id="A0A081BCU6"/>
<proteinExistence type="predicted"/>
<sequence>MPMSDVMSAYATEKRFRPKRAPERASYDKALVHAVLDEALMAHVAYTDEAGVPHVIPMYFVRDGESLLLHGSAKMGLAKAARRGAPFCINVTLLDGLVLARSGFHHSVNYRSVTVHGVPEIVEGEEKTRALDLTVERLAKGRSAEVRAANVKEFKATVVLRLKLEQVAAKTRTGGVNDEPEDMELPVWAGVIPLHLAVGTPLADAACLPGLAAPHLTLTGPLSER</sequence>
<dbReference type="Proteomes" id="UP000028702">
    <property type="component" value="Unassembled WGS sequence"/>
</dbReference>
<dbReference type="eggNOG" id="COG3467">
    <property type="taxonomic scope" value="Bacteria"/>
</dbReference>
<reference evidence="1 2" key="1">
    <citation type="submission" date="2014-07" db="EMBL/GenBank/DDBJ databases">
        <title>Tepidicaulis marinum gen. nov., sp. nov., a novel marine bacterium denitrifying nitrate to nitrous oxide strictly under microaerobic conditions.</title>
        <authorList>
            <person name="Takeuchi M."/>
            <person name="Yamagishi T."/>
            <person name="Kamagata Y."/>
            <person name="Oshima K."/>
            <person name="Hattori M."/>
            <person name="Katayama T."/>
            <person name="Hanada S."/>
            <person name="Tamaki H."/>
            <person name="Marumo K."/>
            <person name="Maeda H."/>
            <person name="Nedachi M."/>
            <person name="Iwasaki W."/>
            <person name="Suwa Y."/>
            <person name="Sakata S."/>
        </authorList>
    </citation>
    <scope>NUCLEOTIDE SEQUENCE [LARGE SCALE GENOMIC DNA]</scope>
    <source>
        <strain evidence="1 2">MA2</strain>
    </source>
</reference>
<evidence type="ECO:0000313" key="2">
    <source>
        <dbReference type="Proteomes" id="UP000028702"/>
    </source>
</evidence>
<organism evidence="1 2">
    <name type="scientific">Tepidicaulis marinus</name>
    <dbReference type="NCBI Taxonomy" id="1333998"/>
    <lineage>
        <taxon>Bacteria</taxon>
        <taxon>Pseudomonadati</taxon>
        <taxon>Pseudomonadota</taxon>
        <taxon>Alphaproteobacteria</taxon>
        <taxon>Hyphomicrobiales</taxon>
        <taxon>Parvibaculaceae</taxon>
        <taxon>Tepidicaulis</taxon>
    </lineage>
</organism>
<protein>
    <submittedName>
        <fullName evidence="1">Conserved protein</fullName>
    </submittedName>
</protein>
<name>A0A081BCU6_9HYPH</name>
<comment type="caution">
    <text evidence="1">The sequence shown here is derived from an EMBL/GenBank/DDBJ whole genome shotgun (WGS) entry which is preliminary data.</text>
</comment>
<dbReference type="Gene3D" id="2.30.110.10">
    <property type="entry name" value="Electron Transport, Fmn-binding Protein, Chain A"/>
    <property type="match status" value="1"/>
</dbReference>
<keyword evidence="2" id="KW-1185">Reference proteome</keyword>
<dbReference type="STRING" id="1333998.M2A_2363"/>
<gene>
    <name evidence="1" type="ORF">M2A_2363</name>
</gene>
<dbReference type="Pfam" id="PF12900">
    <property type="entry name" value="Pyridox_ox_2"/>
    <property type="match status" value="1"/>
</dbReference>